<evidence type="ECO:0000259" key="9">
    <source>
        <dbReference type="Pfam" id="PF00288"/>
    </source>
</evidence>
<dbReference type="InterPro" id="IPR036554">
    <property type="entry name" value="GHMP_kinase_C_sf"/>
</dbReference>
<dbReference type="AlphaFoldDB" id="A0A386PSB7"/>
<dbReference type="PANTHER" id="PTHR20861:SF1">
    <property type="entry name" value="HOMOSERINE KINASE"/>
    <property type="match status" value="1"/>
</dbReference>
<dbReference type="SUPFAM" id="SSF54211">
    <property type="entry name" value="Ribosomal protein S5 domain 2-like"/>
    <property type="match status" value="1"/>
</dbReference>
<accession>A0A386PSB7</accession>
<dbReference type="Pfam" id="PF08544">
    <property type="entry name" value="GHMP_kinases_C"/>
    <property type="match status" value="1"/>
</dbReference>
<dbReference type="Proteomes" id="UP000267208">
    <property type="component" value="Chromosome"/>
</dbReference>
<comment type="subcellular location">
    <subcellularLocation>
        <location evidence="7">Cytoplasm</location>
    </subcellularLocation>
</comment>
<evidence type="ECO:0000256" key="3">
    <source>
        <dbReference type="ARBA" id="ARBA00022697"/>
    </source>
</evidence>
<keyword evidence="3 7" id="KW-0791">Threonine biosynthesis</keyword>
<comment type="similarity">
    <text evidence="7">Belongs to the GHMP kinase family. Homoserine kinase subfamily.</text>
</comment>
<dbReference type="InterPro" id="IPR000870">
    <property type="entry name" value="Homoserine_kinase"/>
</dbReference>
<comment type="catalytic activity">
    <reaction evidence="7">
        <text>L-homoserine + ATP = O-phospho-L-homoserine + ADP + H(+)</text>
        <dbReference type="Rhea" id="RHEA:13985"/>
        <dbReference type="ChEBI" id="CHEBI:15378"/>
        <dbReference type="ChEBI" id="CHEBI:30616"/>
        <dbReference type="ChEBI" id="CHEBI:57476"/>
        <dbReference type="ChEBI" id="CHEBI:57590"/>
        <dbReference type="ChEBI" id="CHEBI:456216"/>
        <dbReference type="EC" id="2.7.1.39"/>
    </reaction>
</comment>
<dbReference type="GO" id="GO:0004413">
    <property type="term" value="F:homoserine kinase activity"/>
    <property type="evidence" value="ECO:0007669"/>
    <property type="project" value="UniProtKB-UniRule"/>
</dbReference>
<evidence type="ECO:0000256" key="8">
    <source>
        <dbReference type="NCBIfam" id="TIGR00191"/>
    </source>
</evidence>
<feature type="domain" description="GHMP kinase C-terminal" evidence="10">
    <location>
        <begin position="198"/>
        <end position="273"/>
    </location>
</feature>
<comment type="function">
    <text evidence="7">Catalyzes the ATP-dependent phosphorylation of L-homoserine to L-homoserine phosphate.</text>
</comment>
<sequence>MIKIKVPATSANLGVGFDCLGLAVSLYSYASFTENSEKLTITGCDPKYQNTDNLIYQAFVKGCQALEQDVPNVKITIENQIPISRGLGSSAFCVVAGLMGANAWFGNTLNKEQLLDLATQIEGHPDNVSPAIYGQLGASFIDHQDVQTVHFQVHPSLHFVALIPDYQVSTEQARSILPKEMSYQTAIYQIGHAVALTKAFELGDLELIKTAIIDKMHEPFRSKLIPDYPLAKKIVEENSGILYISGSGSTLMAITNDNHTADNIIADIKKDFPAWEAHHLTVDNQGATVV</sequence>
<evidence type="ECO:0000256" key="2">
    <source>
        <dbReference type="ARBA" id="ARBA00022679"/>
    </source>
</evidence>
<dbReference type="KEGG" id="lzh:D1B17_02625"/>
<organism evidence="11 12">
    <name type="scientific">Companilactobacillus zhachilii</name>
    <dbReference type="NCBI Taxonomy" id="2304606"/>
    <lineage>
        <taxon>Bacteria</taxon>
        <taxon>Bacillati</taxon>
        <taxon>Bacillota</taxon>
        <taxon>Bacilli</taxon>
        <taxon>Lactobacillales</taxon>
        <taxon>Lactobacillaceae</taxon>
        <taxon>Companilactobacillus</taxon>
    </lineage>
</organism>
<dbReference type="OrthoDB" id="9769912at2"/>
<evidence type="ECO:0000256" key="6">
    <source>
        <dbReference type="ARBA" id="ARBA00022840"/>
    </source>
</evidence>
<dbReference type="InterPro" id="IPR014721">
    <property type="entry name" value="Ribsml_uS5_D2-typ_fold_subgr"/>
</dbReference>
<keyword evidence="4 7" id="KW-0547">Nucleotide-binding</keyword>
<dbReference type="EMBL" id="CP031933">
    <property type="protein sequence ID" value="AYE37613.1"/>
    <property type="molecule type" value="Genomic_DNA"/>
</dbReference>
<dbReference type="GO" id="GO:0005524">
    <property type="term" value="F:ATP binding"/>
    <property type="evidence" value="ECO:0007669"/>
    <property type="project" value="UniProtKB-UniRule"/>
</dbReference>
<evidence type="ECO:0000256" key="5">
    <source>
        <dbReference type="ARBA" id="ARBA00022777"/>
    </source>
</evidence>
<dbReference type="PANTHER" id="PTHR20861">
    <property type="entry name" value="HOMOSERINE/4-DIPHOSPHOCYTIDYL-2-C-METHYL-D-ERYTHRITOL KINASE"/>
    <property type="match status" value="1"/>
</dbReference>
<dbReference type="RefSeq" id="WP_120141869.1">
    <property type="nucleotide sequence ID" value="NZ_CP031933.2"/>
</dbReference>
<dbReference type="Gene3D" id="3.30.70.890">
    <property type="entry name" value="GHMP kinase, C-terminal domain"/>
    <property type="match status" value="1"/>
</dbReference>
<keyword evidence="5 7" id="KW-0418">Kinase</keyword>
<dbReference type="InterPro" id="IPR006204">
    <property type="entry name" value="GHMP_kinase_N_dom"/>
</dbReference>
<protein>
    <recommendedName>
        <fullName evidence="7 8">Homoserine kinase</fullName>
        <shortName evidence="7">HK</shortName>
        <shortName evidence="7">HSK</shortName>
        <ecNumber evidence="7 8">2.7.1.39</ecNumber>
    </recommendedName>
</protein>
<gene>
    <name evidence="7" type="primary">thrB</name>
    <name evidence="11" type="ORF">D1B17_02625</name>
</gene>
<evidence type="ECO:0000313" key="12">
    <source>
        <dbReference type="Proteomes" id="UP000267208"/>
    </source>
</evidence>
<keyword evidence="2 7" id="KW-0808">Transferase</keyword>
<dbReference type="EC" id="2.7.1.39" evidence="7 8"/>
<reference evidence="12" key="1">
    <citation type="submission" date="2018-08" db="EMBL/GenBank/DDBJ databases">
        <title>Genome of Lactobacillus sp. HBUAS52074.</title>
        <authorList>
            <person name="Guo Z."/>
            <person name="Zhang Z.D."/>
        </authorList>
    </citation>
    <scope>NUCLEOTIDE SEQUENCE [LARGE SCALE GENOMIC DNA]</scope>
    <source>
        <strain evidence="12">HBUAS52074</strain>
    </source>
</reference>
<dbReference type="PIRSF" id="PIRSF000676">
    <property type="entry name" value="Homoser_kin"/>
    <property type="match status" value="1"/>
</dbReference>
<evidence type="ECO:0000313" key="11">
    <source>
        <dbReference type="EMBL" id="AYE37613.1"/>
    </source>
</evidence>
<dbReference type="GO" id="GO:0009088">
    <property type="term" value="P:threonine biosynthetic process"/>
    <property type="evidence" value="ECO:0007669"/>
    <property type="project" value="UniProtKB-UniRule"/>
</dbReference>
<dbReference type="NCBIfam" id="TIGR00191">
    <property type="entry name" value="thrB"/>
    <property type="match status" value="1"/>
</dbReference>
<dbReference type="GO" id="GO:0005737">
    <property type="term" value="C:cytoplasm"/>
    <property type="evidence" value="ECO:0007669"/>
    <property type="project" value="UniProtKB-SubCell"/>
</dbReference>
<keyword evidence="6 7" id="KW-0067">ATP-binding</keyword>
<dbReference type="UniPathway" id="UPA00050">
    <property type="reaction ID" value="UER00064"/>
</dbReference>
<evidence type="ECO:0000256" key="7">
    <source>
        <dbReference type="HAMAP-Rule" id="MF_00384"/>
    </source>
</evidence>
<comment type="caution">
    <text evidence="7">Lacks conserved residue(s) required for the propagation of feature annotation.</text>
</comment>
<evidence type="ECO:0000259" key="10">
    <source>
        <dbReference type="Pfam" id="PF08544"/>
    </source>
</evidence>
<evidence type="ECO:0000256" key="1">
    <source>
        <dbReference type="ARBA" id="ARBA00022605"/>
    </source>
</evidence>
<keyword evidence="1 7" id="KW-0028">Amino-acid biosynthesis</keyword>
<proteinExistence type="inferred from homology"/>
<comment type="pathway">
    <text evidence="7">Amino-acid biosynthesis; L-threonine biosynthesis; L-threonine from L-aspartate: step 4/5.</text>
</comment>
<name>A0A386PSB7_9LACO</name>
<dbReference type="SUPFAM" id="SSF55060">
    <property type="entry name" value="GHMP Kinase, C-terminal domain"/>
    <property type="match status" value="1"/>
</dbReference>
<keyword evidence="12" id="KW-1185">Reference proteome</keyword>
<dbReference type="InterPro" id="IPR013750">
    <property type="entry name" value="GHMP_kinase_C_dom"/>
</dbReference>
<dbReference type="PRINTS" id="PR00958">
    <property type="entry name" value="HOMSERKINASE"/>
</dbReference>
<keyword evidence="7" id="KW-0963">Cytoplasm</keyword>
<dbReference type="Gene3D" id="3.30.230.10">
    <property type="match status" value="1"/>
</dbReference>
<evidence type="ECO:0000256" key="4">
    <source>
        <dbReference type="ARBA" id="ARBA00022741"/>
    </source>
</evidence>
<dbReference type="InterPro" id="IPR020568">
    <property type="entry name" value="Ribosomal_Su5_D2-typ_SF"/>
</dbReference>
<dbReference type="HAMAP" id="MF_00384">
    <property type="entry name" value="Homoser_kinase"/>
    <property type="match status" value="1"/>
</dbReference>
<dbReference type="Pfam" id="PF00288">
    <property type="entry name" value="GHMP_kinases_N"/>
    <property type="match status" value="1"/>
</dbReference>
<feature type="domain" description="GHMP kinase N-terminal" evidence="9">
    <location>
        <begin position="53"/>
        <end position="135"/>
    </location>
</feature>